<reference evidence="5" key="1">
    <citation type="submission" date="2022-09" db="EMBL/GenBank/DDBJ databases">
        <title>The genome sequence of Tsuneonella sp. YG55.</title>
        <authorList>
            <person name="Liu Y."/>
        </authorList>
    </citation>
    <scope>NUCLEOTIDE SEQUENCE</scope>
    <source>
        <strain evidence="5">YG55</strain>
    </source>
</reference>
<dbReference type="Pfam" id="PF00263">
    <property type="entry name" value="Secretin"/>
    <property type="match status" value="1"/>
</dbReference>
<dbReference type="PANTHER" id="PTHR30332">
    <property type="entry name" value="PROBABLE GENERAL SECRETION PATHWAY PROTEIN D"/>
    <property type="match status" value="1"/>
</dbReference>
<feature type="domain" description="Type II/III secretion system secretin-like" evidence="3">
    <location>
        <begin position="242"/>
        <end position="411"/>
    </location>
</feature>
<comment type="similarity">
    <text evidence="1">Belongs to the bacterial secretin family.</text>
</comment>
<sequence length="489" mass="49901">MKTASRIFAAFVLATSAIAVAPAAAQEYGLHAGTIEVPVNKSQVVSADRAIARAMIGNAEVADVVPISERSIYVLGKAFGTTSLTLYDRGNRVIAVMDVEVGPDVEGLRAQMADLVPGQPIDARISAGKLLLTGMVNDPGAAGRAAQLAKAYAGDNVINLITVGGSQQVMLEVKFAEINRTIGERLGIDHAFGGSRFSGVIGSGAGLVGAGPATLGAIVDSFGIFGTSYNIGTLGIDSTLNALENKGLAKLLANPTLVALSGERASFLAGGEFPIPVSQGTGGGATGGGGNAITIEYKPFGVSLGFTPTVLGDKVISLIVEPEVSSIDPSASVTVNGLTVPGLQTRRASTTVELRDGESFAIAGLLRNDFQSTVKQLPLLGNIPILGALFRSTNFQKGETELLIVVTPRLVAPIRPDQVRLPTDRIADPQPIDVLTTGNSYRPVPLAPVAGALPAEAAAGAAPTSAAPSQIALPNAATAATKDGDGYDY</sequence>
<gene>
    <name evidence="5" type="ORF">N0B51_10360</name>
</gene>
<name>A0A9X3A9Z6_9SPHN</name>
<dbReference type="Pfam" id="PF13629">
    <property type="entry name" value="T2SS-T3SS_pil_N"/>
    <property type="match status" value="1"/>
</dbReference>
<dbReference type="InterPro" id="IPR032789">
    <property type="entry name" value="T2SS-T3SS_pil_N"/>
</dbReference>
<dbReference type="GO" id="GO:0015627">
    <property type="term" value="C:type II protein secretion system complex"/>
    <property type="evidence" value="ECO:0007669"/>
    <property type="project" value="TreeGrafter"/>
</dbReference>
<evidence type="ECO:0000256" key="2">
    <source>
        <dbReference type="SAM" id="SignalP"/>
    </source>
</evidence>
<feature type="domain" description="Pilus formation protein N-terminal" evidence="4">
    <location>
        <begin position="32"/>
        <end position="101"/>
    </location>
</feature>
<dbReference type="EMBL" id="JAOAMV010000005">
    <property type="protein sequence ID" value="MCT2559380.1"/>
    <property type="molecule type" value="Genomic_DNA"/>
</dbReference>
<dbReference type="RefSeq" id="WP_259962273.1">
    <property type="nucleotide sequence ID" value="NZ_JAOAMV010000005.1"/>
</dbReference>
<dbReference type="InterPro" id="IPR001775">
    <property type="entry name" value="GspD/PilQ"/>
</dbReference>
<keyword evidence="2" id="KW-0732">Signal</keyword>
<evidence type="ECO:0000313" key="6">
    <source>
        <dbReference type="Proteomes" id="UP001142648"/>
    </source>
</evidence>
<evidence type="ECO:0000259" key="4">
    <source>
        <dbReference type="Pfam" id="PF13629"/>
    </source>
</evidence>
<dbReference type="GO" id="GO:0009306">
    <property type="term" value="P:protein secretion"/>
    <property type="evidence" value="ECO:0007669"/>
    <property type="project" value="InterPro"/>
</dbReference>
<evidence type="ECO:0000256" key="1">
    <source>
        <dbReference type="RuleBase" id="RU004003"/>
    </source>
</evidence>
<dbReference type="Proteomes" id="UP001142648">
    <property type="component" value="Unassembled WGS sequence"/>
</dbReference>
<proteinExistence type="inferred from homology"/>
<evidence type="ECO:0000259" key="3">
    <source>
        <dbReference type="Pfam" id="PF00263"/>
    </source>
</evidence>
<dbReference type="InterPro" id="IPR004846">
    <property type="entry name" value="T2SS/T3SS_dom"/>
</dbReference>
<dbReference type="PANTHER" id="PTHR30332:SF17">
    <property type="entry name" value="TYPE IV PILIATION SYSTEM PROTEIN DR_0774-RELATED"/>
    <property type="match status" value="1"/>
</dbReference>
<feature type="signal peptide" evidence="2">
    <location>
        <begin position="1"/>
        <end position="25"/>
    </location>
</feature>
<protein>
    <submittedName>
        <fullName evidence="5">Type II and III secretion system protein family protein</fullName>
    </submittedName>
</protein>
<dbReference type="AlphaFoldDB" id="A0A9X3A9Z6"/>
<comment type="caution">
    <text evidence="5">The sequence shown here is derived from an EMBL/GenBank/DDBJ whole genome shotgun (WGS) entry which is preliminary data.</text>
</comment>
<keyword evidence="6" id="KW-1185">Reference proteome</keyword>
<accession>A0A9X3A9Z6</accession>
<organism evidence="5 6">
    <name type="scientific">Tsuneonella litorea</name>
    <dbReference type="NCBI Taxonomy" id="2976475"/>
    <lineage>
        <taxon>Bacteria</taxon>
        <taxon>Pseudomonadati</taxon>
        <taxon>Pseudomonadota</taxon>
        <taxon>Alphaproteobacteria</taxon>
        <taxon>Sphingomonadales</taxon>
        <taxon>Erythrobacteraceae</taxon>
        <taxon>Tsuneonella</taxon>
    </lineage>
</organism>
<feature type="chain" id="PRO_5040847491" evidence="2">
    <location>
        <begin position="26"/>
        <end position="489"/>
    </location>
</feature>
<dbReference type="InterPro" id="IPR050810">
    <property type="entry name" value="Bact_Secretion_Sys_Channel"/>
</dbReference>
<evidence type="ECO:0000313" key="5">
    <source>
        <dbReference type="EMBL" id="MCT2559380.1"/>
    </source>
</evidence>
<dbReference type="PRINTS" id="PR00811">
    <property type="entry name" value="BCTERIALGSPD"/>
</dbReference>